<dbReference type="PROSITE" id="PS51257">
    <property type="entry name" value="PROKAR_LIPOPROTEIN"/>
    <property type="match status" value="1"/>
</dbReference>
<sequence>MREAVILKIAVGNIPRKKNKVEYFALGIMLFSCEYVERQAGHNFALKQNDGPKFGFFSDILDILLIRN</sequence>
<organism evidence="3">
    <name type="scientific">Onchocerca flexuosa</name>
    <dbReference type="NCBI Taxonomy" id="387005"/>
    <lineage>
        <taxon>Eukaryota</taxon>
        <taxon>Metazoa</taxon>
        <taxon>Ecdysozoa</taxon>
        <taxon>Nematoda</taxon>
        <taxon>Chromadorea</taxon>
        <taxon>Rhabditida</taxon>
        <taxon>Spirurina</taxon>
        <taxon>Spiruromorpha</taxon>
        <taxon>Filarioidea</taxon>
        <taxon>Onchocercidae</taxon>
        <taxon>Onchocerca</taxon>
    </lineage>
</organism>
<evidence type="ECO:0000313" key="3">
    <source>
        <dbReference type="WBParaSite" id="OFLC_0000968701-mRNA-1"/>
    </source>
</evidence>
<evidence type="ECO:0000313" key="1">
    <source>
        <dbReference type="EMBL" id="VDO62473.1"/>
    </source>
</evidence>
<gene>
    <name evidence="1" type="ORF">OFLC_LOCUS9687</name>
</gene>
<protein>
    <submittedName>
        <fullName evidence="1 3">Uncharacterized protein</fullName>
    </submittedName>
</protein>
<dbReference type="EMBL" id="UZAJ01012153">
    <property type="protein sequence ID" value="VDO62473.1"/>
    <property type="molecule type" value="Genomic_DNA"/>
</dbReference>
<reference evidence="3" key="1">
    <citation type="submission" date="2016-06" db="UniProtKB">
        <authorList>
            <consortium name="WormBaseParasite"/>
        </authorList>
    </citation>
    <scope>IDENTIFICATION</scope>
</reference>
<accession>A0A183HQC6</accession>
<reference evidence="1 2" key="2">
    <citation type="submission" date="2018-11" db="EMBL/GenBank/DDBJ databases">
        <authorList>
            <consortium name="Pathogen Informatics"/>
        </authorList>
    </citation>
    <scope>NUCLEOTIDE SEQUENCE [LARGE SCALE GENOMIC DNA]</scope>
</reference>
<proteinExistence type="predicted"/>
<dbReference type="Proteomes" id="UP000267606">
    <property type="component" value="Unassembled WGS sequence"/>
</dbReference>
<dbReference type="AlphaFoldDB" id="A0A183HQC6"/>
<name>A0A183HQC6_9BILA</name>
<keyword evidence="2" id="KW-1185">Reference proteome</keyword>
<dbReference type="WBParaSite" id="OFLC_0000968701-mRNA-1">
    <property type="protein sequence ID" value="OFLC_0000968701-mRNA-1"/>
    <property type="gene ID" value="OFLC_0000968701"/>
</dbReference>
<evidence type="ECO:0000313" key="2">
    <source>
        <dbReference type="Proteomes" id="UP000267606"/>
    </source>
</evidence>